<protein>
    <submittedName>
        <fullName evidence="2">Uncharacterized protein</fullName>
    </submittedName>
</protein>
<sequence length="141" mass="15817">MPTPLTDSEDEKRAENIRNDEEDAFVSASTNRISPPDVAAYRKQTSQVAERVLLKLRCNRDPIVGRRQESGLVPDILFNPHDFPSGMKDHRHQCSSIESVTAIHGWHTTPKQDGMPFIPPLPQGAHELNKPWLDNGGMRGL</sequence>
<dbReference type="InParanoid" id="A0A0G4EWB3"/>
<dbReference type="Proteomes" id="UP000041254">
    <property type="component" value="Unassembled WGS sequence"/>
</dbReference>
<accession>A0A0G4EWB3</accession>
<proteinExistence type="predicted"/>
<organism evidence="2 3">
    <name type="scientific">Vitrella brassicaformis (strain CCMP3155)</name>
    <dbReference type="NCBI Taxonomy" id="1169540"/>
    <lineage>
        <taxon>Eukaryota</taxon>
        <taxon>Sar</taxon>
        <taxon>Alveolata</taxon>
        <taxon>Colpodellida</taxon>
        <taxon>Vitrellaceae</taxon>
        <taxon>Vitrella</taxon>
    </lineage>
</organism>
<dbReference type="EMBL" id="CDMY01000336">
    <property type="protein sequence ID" value="CEM03247.1"/>
    <property type="molecule type" value="Genomic_DNA"/>
</dbReference>
<dbReference type="AlphaFoldDB" id="A0A0G4EWB3"/>
<name>A0A0G4EWB3_VITBC</name>
<reference evidence="2 3" key="1">
    <citation type="submission" date="2014-11" db="EMBL/GenBank/DDBJ databases">
        <authorList>
            <person name="Zhu J."/>
            <person name="Qi W."/>
            <person name="Song R."/>
        </authorList>
    </citation>
    <scope>NUCLEOTIDE SEQUENCE [LARGE SCALE GENOMIC DNA]</scope>
</reference>
<feature type="compositionally biased region" description="Basic and acidic residues" evidence="1">
    <location>
        <begin position="10"/>
        <end position="19"/>
    </location>
</feature>
<dbReference type="VEuPathDB" id="CryptoDB:Vbra_21095"/>
<keyword evidence="3" id="KW-1185">Reference proteome</keyword>
<dbReference type="PhylomeDB" id="A0A0G4EWB3"/>
<gene>
    <name evidence="2" type="ORF">Vbra_21095</name>
</gene>
<evidence type="ECO:0000313" key="3">
    <source>
        <dbReference type="Proteomes" id="UP000041254"/>
    </source>
</evidence>
<evidence type="ECO:0000313" key="2">
    <source>
        <dbReference type="EMBL" id="CEM03247.1"/>
    </source>
</evidence>
<dbReference type="STRING" id="1169540.A0A0G4EWB3"/>
<evidence type="ECO:0000256" key="1">
    <source>
        <dbReference type="SAM" id="MobiDB-lite"/>
    </source>
</evidence>
<feature type="region of interest" description="Disordered" evidence="1">
    <location>
        <begin position="1"/>
        <end position="34"/>
    </location>
</feature>